<keyword evidence="7" id="KW-1185">Reference proteome</keyword>
<dbReference type="GO" id="GO:0033281">
    <property type="term" value="C:TAT protein transport complex"/>
    <property type="evidence" value="ECO:0007669"/>
    <property type="project" value="UniProtKB-UniRule"/>
</dbReference>
<comment type="subcellular location">
    <subcellularLocation>
        <location evidence="5">Cell membrane</location>
        <topology evidence="5">Multi-pass membrane protein</topology>
    </subcellularLocation>
    <subcellularLocation>
        <location evidence="1">Membrane</location>
        <topology evidence="1">Multi-pass membrane protein</topology>
    </subcellularLocation>
</comment>
<gene>
    <name evidence="5 6" type="primary">tatC</name>
    <name evidence="6" type="ORF">GRI68_08245</name>
</gene>
<sequence length="264" mass="29244">MIDDLDETQAPLVEHLTELRSRLVRALVFLAAGFAICLPFADIIFGWLVLPLTKAFPDGQGQLIFTKLYEQFFVDIKVALFAGFLLSFPFIANQLWSFVAPGLYAREKKAFLPFLLATPILFLSGASLAYFVVMPTAFEYFLSFQGERGGLTVEALPAVGEYLALVMRFIIVFGLSFLLPVLLLLLNRAGIVERAQLARARRYVIVGIVALAAIVTPPDVFSQVLLAVPLLILFEGSLLLMRLSERRKAKQAREDASIASEESP</sequence>
<evidence type="ECO:0000256" key="3">
    <source>
        <dbReference type="ARBA" id="ARBA00022989"/>
    </source>
</evidence>
<dbReference type="PANTHER" id="PTHR30371">
    <property type="entry name" value="SEC-INDEPENDENT PROTEIN TRANSLOCASE PROTEIN TATC"/>
    <property type="match status" value="1"/>
</dbReference>
<keyword evidence="5" id="KW-1003">Cell membrane</keyword>
<dbReference type="NCBIfam" id="TIGR00945">
    <property type="entry name" value="tatC"/>
    <property type="match status" value="1"/>
</dbReference>
<dbReference type="GO" id="GO:0043953">
    <property type="term" value="P:protein transport by the Tat complex"/>
    <property type="evidence" value="ECO:0007669"/>
    <property type="project" value="UniProtKB-UniRule"/>
</dbReference>
<comment type="function">
    <text evidence="5">Part of the twin-arginine translocation (Tat) system that transports large folded proteins containing a characteristic twin-arginine motif in their signal peptide across membranes. Together with TatB, TatC is part of a receptor directly interacting with Tat signal peptides.</text>
</comment>
<evidence type="ECO:0000256" key="2">
    <source>
        <dbReference type="ARBA" id="ARBA00022692"/>
    </source>
</evidence>
<evidence type="ECO:0000313" key="7">
    <source>
        <dbReference type="Proteomes" id="UP000429229"/>
    </source>
</evidence>
<keyword evidence="2 5" id="KW-0812">Transmembrane</keyword>
<feature type="transmembrane region" description="Helical" evidence="5">
    <location>
        <begin position="78"/>
        <end position="99"/>
    </location>
</feature>
<comment type="subunit">
    <text evidence="5">The Tat system comprises two distinct complexes: a TatABC complex, containing multiple copies of TatA, TatB and TatC subunits, and a separate TatA complex, containing only TatA subunits. Substrates initially bind to the TatABC complex, which probably triggers association of the separate TatA complex to form the active translocon.</text>
</comment>
<keyword evidence="5" id="KW-0653">Protein transport</keyword>
<dbReference type="GO" id="GO:0065002">
    <property type="term" value="P:intracellular protein transmembrane transport"/>
    <property type="evidence" value="ECO:0007669"/>
    <property type="project" value="TreeGrafter"/>
</dbReference>
<dbReference type="PRINTS" id="PR01840">
    <property type="entry name" value="TATCFAMILY"/>
</dbReference>
<accession>A0A6I4U2M0</accession>
<evidence type="ECO:0000313" key="6">
    <source>
        <dbReference type="EMBL" id="MXP10168.1"/>
    </source>
</evidence>
<feature type="transmembrane region" description="Helical" evidence="5">
    <location>
        <begin position="111"/>
        <end position="133"/>
    </location>
</feature>
<reference evidence="6 7" key="1">
    <citation type="submission" date="2019-12" db="EMBL/GenBank/DDBJ databases">
        <title>Genomic-based taxomic classification of the family Erythrobacteraceae.</title>
        <authorList>
            <person name="Xu L."/>
        </authorList>
    </citation>
    <scope>NUCLEOTIDE SEQUENCE [LARGE SCALE GENOMIC DNA]</scope>
    <source>
        <strain evidence="6 7">LMG 29519</strain>
    </source>
</reference>
<comment type="caution">
    <text evidence="6">The sequence shown here is derived from an EMBL/GenBank/DDBJ whole genome shotgun (WGS) entry which is preliminary data.</text>
</comment>
<feature type="transmembrane region" description="Helical" evidence="5">
    <location>
        <begin position="162"/>
        <end position="186"/>
    </location>
</feature>
<keyword evidence="5" id="KW-0811">Translocation</keyword>
<evidence type="ECO:0000256" key="5">
    <source>
        <dbReference type="HAMAP-Rule" id="MF_00902"/>
    </source>
</evidence>
<organism evidence="6 7">
    <name type="scientific">Alteriqipengyuania halimionae</name>
    <dbReference type="NCBI Taxonomy" id="1926630"/>
    <lineage>
        <taxon>Bacteria</taxon>
        <taxon>Pseudomonadati</taxon>
        <taxon>Pseudomonadota</taxon>
        <taxon>Alphaproteobacteria</taxon>
        <taxon>Sphingomonadales</taxon>
        <taxon>Erythrobacteraceae</taxon>
        <taxon>Alteriqipengyuania</taxon>
    </lineage>
</organism>
<dbReference type="GO" id="GO:0009977">
    <property type="term" value="F:proton motive force dependent protein transmembrane transporter activity"/>
    <property type="evidence" value="ECO:0007669"/>
    <property type="project" value="TreeGrafter"/>
</dbReference>
<keyword evidence="3 5" id="KW-1133">Transmembrane helix</keyword>
<evidence type="ECO:0000256" key="4">
    <source>
        <dbReference type="ARBA" id="ARBA00023136"/>
    </source>
</evidence>
<proteinExistence type="inferred from homology"/>
<feature type="transmembrane region" description="Helical" evidence="5">
    <location>
        <begin position="221"/>
        <end position="241"/>
    </location>
</feature>
<feature type="transmembrane region" description="Helical" evidence="5">
    <location>
        <begin position="26"/>
        <end position="50"/>
    </location>
</feature>
<name>A0A6I4U2M0_9SPHN</name>
<dbReference type="PANTHER" id="PTHR30371:SF0">
    <property type="entry name" value="SEC-INDEPENDENT PROTEIN TRANSLOCASE PROTEIN TATC, CHLOROPLASTIC-RELATED"/>
    <property type="match status" value="1"/>
</dbReference>
<dbReference type="Proteomes" id="UP000429229">
    <property type="component" value="Unassembled WGS sequence"/>
</dbReference>
<keyword evidence="5" id="KW-0813">Transport</keyword>
<dbReference type="EMBL" id="WTYR01000001">
    <property type="protein sequence ID" value="MXP10168.1"/>
    <property type="molecule type" value="Genomic_DNA"/>
</dbReference>
<keyword evidence="4 5" id="KW-0472">Membrane</keyword>
<dbReference type="OrthoDB" id="9777044at2"/>
<dbReference type="Pfam" id="PF00902">
    <property type="entry name" value="TatC"/>
    <property type="match status" value="1"/>
</dbReference>
<protein>
    <recommendedName>
        <fullName evidence="5">Sec-independent protein translocase protein TatC</fullName>
    </recommendedName>
</protein>
<dbReference type="AlphaFoldDB" id="A0A6I4U2M0"/>
<feature type="transmembrane region" description="Helical" evidence="5">
    <location>
        <begin position="198"/>
        <end position="215"/>
    </location>
</feature>
<evidence type="ECO:0000256" key="1">
    <source>
        <dbReference type="ARBA" id="ARBA00004141"/>
    </source>
</evidence>
<dbReference type="HAMAP" id="MF_00902">
    <property type="entry name" value="TatC"/>
    <property type="match status" value="1"/>
</dbReference>
<comment type="similarity">
    <text evidence="5">Belongs to the TatC family.</text>
</comment>
<dbReference type="InterPro" id="IPR002033">
    <property type="entry name" value="TatC"/>
</dbReference>